<evidence type="ECO:0000313" key="13">
    <source>
        <dbReference type="Proteomes" id="UP001220478"/>
    </source>
</evidence>
<evidence type="ECO:0000313" key="12">
    <source>
        <dbReference type="EMBL" id="WEG35625.1"/>
    </source>
</evidence>
<evidence type="ECO:0000256" key="8">
    <source>
        <dbReference type="ARBA" id="ARBA00023204"/>
    </source>
</evidence>
<keyword evidence="2 9" id="KW-0547">Nucleotide-binding</keyword>
<dbReference type="InterPro" id="IPR001650">
    <property type="entry name" value="Helicase_C-like"/>
</dbReference>
<feature type="domain" description="Helicase C-terminal" evidence="11">
    <location>
        <begin position="827"/>
        <end position="993"/>
    </location>
</feature>
<dbReference type="InterPro" id="IPR005118">
    <property type="entry name" value="TRCF_C"/>
</dbReference>
<dbReference type="InterPro" id="IPR037235">
    <property type="entry name" value="TRCF-like_C_D7"/>
</dbReference>
<evidence type="ECO:0000256" key="3">
    <source>
        <dbReference type="ARBA" id="ARBA00022763"/>
    </source>
</evidence>
<dbReference type="Pfam" id="PF17757">
    <property type="entry name" value="UvrB_inter"/>
    <property type="match status" value="1"/>
</dbReference>
<dbReference type="Pfam" id="PF02559">
    <property type="entry name" value="CarD_TRCF_RID"/>
    <property type="match status" value="1"/>
</dbReference>
<keyword evidence="7 9" id="KW-0238">DNA-binding</keyword>
<dbReference type="SUPFAM" id="SSF143517">
    <property type="entry name" value="TRCF domain-like"/>
    <property type="match status" value="1"/>
</dbReference>
<dbReference type="EMBL" id="CP118868">
    <property type="protein sequence ID" value="WEG35625.1"/>
    <property type="molecule type" value="Genomic_DNA"/>
</dbReference>
<dbReference type="Proteomes" id="UP001220478">
    <property type="component" value="Chromosome"/>
</dbReference>
<keyword evidence="8 9" id="KW-0234">DNA repair</keyword>
<comment type="function">
    <text evidence="9">Couples transcription and DNA repair by recognizing RNA polymerase (RNAP) stalled at DNA lesions. Mediates ATP-dependent release of RNAP and its truncated transcript from the DNA, and recruitment of nucleotide excision repair machinery to the damaged site.</text>
</comment>
<dbReference type="Gene3D" id="3.90.1150.50">
    <property type="entry name" value="Transcription-repair-coupling factor, D7 domain"/>
    <property type="match status" value="1"/>
</dbReference>
<evidence type="ECO:0000256" key="6">
    <source>
        <dbReference type="ARBA" id="ARBA00022840"/>
    </source>
</evidence>
<gene>
    <name evidence="9 12" type="primary">mfd</name>
    <name evidence="12" type="ORF">PYS61_00240</name>
</gene>
<dbReference type="SUPFAM" id="SSF52540">
    <property type="entry name" value="P-loop containing nucleoside triphosphate hydrolases"/>
    <property type="match status" value="3"/>
</dbReference>
<dbReference type="NCBIfam" id="TIGR00580">
    <property type="entry name" value="mfd"/>
    <property type="match status" value="1"/>
</dbReference>
<dbReference type="SMART" id="SM00490">
    <property type="entry name" value="HELICc"/>
    <property type="match status" value="1"/>
</dbReference>
<comment type="subcellular location">
    <subcellularLocation>
        <location evidence="9">Cytoplasm</location>
    </subcellularLocation>
</comment>
<protein>
    <recommendedName>
        <fullName evidence="9">Transcription-repair-coupling factor</fullName>
        <shortName evidence="9">TRCF</shortName>
        <ecNumber evidence="9">3.6.4.-</ecNumber>
    </recommendedName>
</protein>
<accession>A0ABY8C955</accession>
<evidence type="ECO:0000256" key="4">
    <source>
        <dbReference type="ARBA" id="ARBA00022801"/>
    </source>
</evidence>
<dbReference type="PROSITE" id="PS51194">
    <property type="entry name" value="HELICASE_CTER"/>
    <property type="match status" value="1"/>
</dbReference>
<dbReference type="InterPro" id="IPR027417">
    <property type="entry name" value="P-loop_NTPase"/>
</dbReference>
<feature type="domain" description="Helicase ATP-binding" evidence="10">
    <location>
        <begin position="657"/>
        <end position="818"/>
    </location>
</feature>
<dbReference type="SMART" id="SM00982">
    <property type="entry name" value="TRCF"/>
    <property type="match status" value="1"/>
</dbReference>
<dbReference type="RefSeq" id="WP_315571753.1">
    <property type="nucleotide sequence ID" value="NZ_CP118868.1"/>
</dbReference>
<sequence length="1208" mass="136705">MMAQLLEQALNDPAFVKLSTGLAAPEALFNVYGTFDAQKCYLTAALAVRSKQALLVVLENDYALQEWQAALTTYLPDDVYCLHHREPDYMPAESADSAETQRQAAEMDNIMQALKAERTCIILTEIRTFFDHFLPPDVYCNMALHLQAGAEFNLMHLQQKFQALGYQRRERAVVAGEFACHGDIIDLVTPKTAAAGQGLRLSFFDIELDQIKLFDLASARAVQQLNSCMINPVRSFALNEADWEKLTELAQDKAASFERKLKIKQASGRGTEAERQFLQEQIALMQTAADKCRNHCYFAGIEAYLPLLYPEKNDLFAYLEQWGCCLVMDEFNLLKKAAEAYAKQSLLDWQSFEQGGKCPSWWAETLPTAENVVANLQKQRKIVTLAVFATAANILKNGIEPVNITIGGREAESLKVGEKNRSLVDKIADLDGYRQKAYQFYAFAPTEKQAQAAATYLQEENDRILWQVKVGNLRQGFNYPAAKLMVFGNNELSTKRFRTNTVRRKNDDKRRIIDFFNDLHSGDYVVHDIHGIGIYRGIKTVVNDGVKGDYLYLEYADSAALYLPMSAINQLQKYIGSQDKAPKLSRFGGSDWEKLKERSRRQIRKLATDLLNLYAERLQIKGFAFPKNSRMEAEFAAGFPYIETDDQLQAMQEVENDMCKAQVMDRIICGDVGFGKTEVAFRACFKAILAGKQVAFIAPTTVLVEQHYDNFCKRVAEFGIEVGLLSRFSPPLMQKKVLSRLQTGECQIVFGTHRLLSKDVKFHDLGLLVVDEEQRFGVDHKEQLKAAYPTVDVLTLSATPIPRTLHMALSGIRNISLLQEAPENRKAVRTYVLEYDEDLLKAAILREKMRGGQVFFLHNNTHTIYKLQEHLQEIMPQVTFNVAHGKMPEGQLEEVIFDFINHAFDVLLCTTIIESGIDMPNVNTLIVTDADRLGLAQLYQIKGRVGRSAKQAYAYITYRPERILTADAAKRIKAISEFTELGSGMKIALQDLEVRGAGNLIGAEQHGQIAAVGYDMYCRMLEEEIQAVKAEKTEKTEVPLPITRQQAEPEDQAYLNSLNCQVNLKVSAYIERELVPVDSERLDLYRRIGRINSFAEYLDLTDEILDRFGDVSPNVRNLLDIAFVRSSLNSLHVKAVESQFNKLDLILSTDSALNMQKISLLMQDKTLQRQLHFVAANQPFIEISGLHGVSEQNRLILLRNLLRRMQEN</sequence>
<evidence type="ECO:0000259" key="11">
    <source>
        <dbReference type="PROSITE" id="PS51194"/>
    </source>
</evidence>
<evidence type="ECO:0000256" key="2">
    <source>
        <dbReference type="ARBA" id="ARBA00022741"/>
    </source>
</evidence>
<organism evidence="12 13">
    <name type="scientific">Amygdalobacter indicium</name>
    <dbReference type="NCBI Taxonomy" id="3029272"/>
    <lineage>
        <taxon>Bacteria</taxon>
        <taxon>Bacillati</taxon>
        <taxon>Bacillota</taxon>
        <taxon>Clostridia</taxon>
        <taxon>Eubacteriales</taxon>
        <taxon>Oscillospiraceae</taxon>
        <taxon>Amygdalobacter</taxon>
    </lineage>
</organism>
<dbReference type="PANTHER" id="PTHR47964">
    <property type="entry name" value="ATP-DEPENDENT DNA HELICASE HOMOLOG RECG, CHLOROPLASTIC"/>
    <property type="match status" value="1"/>
</dbReference>
<dbReference type="PANTHER" id="PTHR47964:SF1">
    <property type="entry name" value="ATP-DEPENDENT DNA HELICASE HOMOLOG RECG, CHLOROPLASTIC"/>
    <property type="match status" value="1"/>
</dbReference>
<dbReference type="Gene3D" id="3.40.50.11180">
    <property type="match status" value="1"/>
</dbReference>
<dbReference type="InterPro" id="IPR003711">
    <property type="entry name" value="CarD-like/TRCF_RID"/>
</dbReference>
<keyword evidence="3 9" id="KW-0227">DNA damage</keyword>
<dbReference type="InterPro" id="IPR004576">
    <property type="entry name" value="Mfd"/>
</dbReference>
<dbReference type="InterPro" id="IPR041471">
    <property type="entry name" value="UvrB_inter"/>
</dbReference>
<dbReference type="HAMAP" id="MF_00969">
    <property type="entry name" value="TRCF"/>
    <property type="match status" value="1"/>
</dbReference>
<name>A0ABY8C955_9FIRM</name>
<dbReference type="Pfam" id="PF03461">
    <property type="entry name" value="TRCF"/>
    <property type="match status" value="1"/>
</dbReference>
<dbReference type="PROSITE" id="PS51192">
    <property type="entry name" value="HELICASE_ATP_BIND_1"/>
    <property type="match status" value="1"/>
</dbReference>
<reference evidence="12 13" key="1">
    <citation type="submission" date="2023-02" db="EMBL/GenBank/DDBJ databases">
        <title>Novel Oscillospiraceae bacterial genomes.</title>
        <authorList>
            <person name="Srinivasan S."/>
            <person name="Austin M.N."/>
            <person name="Fiedler T.L."/>
            <person name="Strenk S.M."/>
            <person name="Agnew K.J."/>
            <person name="Nagana Gowda G.A."/>
            <person name="Raftery D."/>
            <person name="Beamer M.A."/>
            <person name="Achilles S.L."/>
            <person name="Wiesenfeld H.C."/>
            <person name="Fredricks D.N."/>
            <person name="Hillier S.L."/>
        </authorList>
    </citation>
    <scope>NUCLEOTIDE SEQUENCE [LARGE SCALE GENOMIC DNA]</scope>
    <source>
        <strain evidence="12 13">CHIC02 1186E3-8</strain>
    </source>
</reference>
<dbReference type="EC" id="3.6.4.-" evidence="9"/>
<dbReference type="InterPro" id="IPR036101">
    <property type="entry name" value="CarD-like/TRCF_RID_sf"/>
</dbReference>
<keyword evidence="5" id="KW-0347">Helicase</keyword>
<dbReference type="CDD" id="cd17991">
    <property type="entry name" value="DEXHc_TRCF"/>
    <property type="match status" value="1"/>
</dbReference>
<dbReference type="InterPro" id="IPR014001">
    <property type="entry name" value="Helicase_ATP-bd"/>
</dbReference>
<dbReference type="Pfam" id="PF00271">
    <property type="entry name" value="Helicase_C"/>
    <property type="match status" value="1"/>
</dbReference>
<keyword evidence="1 9" id="KW-0963">Cytoplasm</keyword>
<dbReference type="Gene3D" id="3.40.50.300">
    <property type="entry name" value="P-loop containing nucleotide triphosphate hydrolases"/>
    <property type="match status" value="2"/>
</dbReference>
<dbReference type="Pfam" id="PF00270">
    <property type="entry name" value="DEAD"/>
    <property type="match status" value="1"/>
</dbReference>
<evidence type="ECO:0000256" key="7">
    <source>
        <dbReference type="ARBA" id="ARBA00023125"/>
    </source>
</evidence>
<dbReference type="Gene3D" id="2.40.10.170">
    <property type="match status" value="1"/>
</dbReference>
<keyword evidence="13" id="KW-1185">Reference proteome</keyword>
<keyword evidence="4 9" id="KW-0378">Hydrolase</keyword>
<dbReference type="InterPro" id="IPR011545">
    <property type="entry name" value="DEAD/DEAH_box_helicase_dom"/>
</dbReference>
<dbReference type="InterPro" id="IPR047112">
    <property type="entry name" value="RecG/Mfd"/>
</dbReference>
<comment type="similarity">
    <text evidence="9">In the N-terminal section; belongs to the UvrB family.</text>
</comment>
<evidence type="ECO:0000256" key="1">
    <source>
        <dbReference type="ARBA" id="ARBA00022490"/>
    </source>
</evidence>
<dbReference type="Gene3D" id="3.30.2060.10">
    <property type="entry name" value="Penicillin-binding protein 1b domain"/>
    <property type="match status" value="1"/>
</dbReference>
<evidence type="ECO:0000259" key="10">
    <source>
        <dbReference type="PROSITE" id="PS51192"/>
    </source>
</evidence>
<evidence type="ECO:0000256" key="9">
    <source>
        <dbReference type="HAMAP-Rule" id="MF_00969"/>
    </source>
</evidence>
<dbReference type="SUPFAM" id="SSF141259">
    <property type="entry name" value="CarD-like"/>
    <property type="match status" value="1"/>
</dbReference>
<comment type="similarity">
    <text evidence="9">In the C-terminal section; belongs to the helicase family. RecG subfamily.</text>
</comment>
<dbReference type="SMART" id="SM00487">
    <property type="entry name" value="DEXDc"/>
    <property type="match status" value="1"/>
</dbReference>
<proteinExistence type="inferred from homology"/>
<evidence type="ECO:0000256" key="5">
    <source>
        <dbReference type="ARBA" id="ARBA00022806"/>
    </source>
</evidence>
<keyword evidence="6 9" id="KW-0067">ATP-binding</keyword>
<dbReference type="SMART" id="SM01058">
    <property type="entry name" value="CarD_TRCF"/>
    <property type="match status" value="1"/>
</dbReference>